<proteinExistence type="predicted"/>
<reference evidence="1 2" key="1">
    <citation type="submission" date="2017-05" db="EMBL/GenBank/DDBJ databases">
        <authorList>
            <person name="Song R."/>
            <person name="Chenine A.L."/>
            <person name="Ruprecht R.M."/>
        </authorList>
    </citation>
    <scope>NUCLEOTIDE SEQUENCE [LARGE SCALE GENOMIC DNA]</scope>
    <source>
        <strain evidence="1 2">CECT 8899</strain>
    </source>
</reference>
<name>A0A238LL26_9RHOB</name>
<evidence type="ECO:0000313" key="2">
    <source>
        <dbReference type="Proteomes" id="UP000201613"/>
    </source>
</evidence>
<keyword evidence="2" id="KW-1185">Reference proteome</keyword>
<gene>
    <name evidence="1" type="ORF">LOM8899_04517</name>
</gene>
<evidence type="ECO:0000313" key="1">
    <source>
        <dbReference type="EMBL" id="SMY10342.1"/>
    </source>
</evidence>
<dbReference type="EMBL" id="FXZK01000027">
    <property type="protein sequence ID" value="SMY10342.1"/>
    <property type="molecule type" value="Genomic_DNA"/>
</dbReference>
<organism evidence="1 2">
    <name type="scientific">Flavimaricola marinus</name>
    <dbReference type="NCBI Taxonomy" id="1819565"/>
    <lineage>
        <taxon>Bacteria</taxon>
        <taxon>Pseudomonadati</taxon>
        <taxon>Pseudomonadota</taxon>
        <taxon>Alphaproteobacteria</taxon>
        <taxon>Rhodobacterales</taxon>
        <taxon>Paracoccaceae</taxon>
        <taxon>Flavimaricola</taxon>
    </lineage>
</organism>
<protein>
    <submittedName>
        <fullName evidence="1">Uncharacterized protein</fullName>
    </submittedName>
</protein>
<dbReference type="AlphaFoldDB" id="A0A238LL26"/>
<dbReference type="Proteomes" id="UP000201613">
    <property type="component" value="Unassembled WGS sequence"/>
</dbReference>
<accession>A0A238LL26</accession>
<sequence>MAFRQHRLGERIKQRSLVLEMPVKRRLLNLEAFSELPRRQAVHANLVQQL</sequence>